<dbReference type="AlphaFoldDB" id="A0A1E3BHJ8"/>
<protein>
    <submittedName>
        <fullName evidence="4">Uncharacterized protein</fullName>
    </submittedName>
</protein>
<dbReference type="PANTHER" id="PTHR24171">
    <property type="entry name" value="ANKYRIN REPEAT DOMAIN-CONTAINING PROTEIN 39-RELATED"/>
    <property type="match status" value="1"/>
</dbReference>
<feature type="repeat" description="ANK" evidence="3">
    <location>
        <begin position="410"/>
        <end position="442"/>
    </location>
</feature>
<reference evidence="4 5" key="1">
    <citation type="journal article" date="2016" name="BMC Genomics">
        <title>Comparative genomic and transcriptomic analyses of the Fuzhuan brick tea-fermentation fungus Aspergillus cristatus.</title>
        <authorList>
            <person name="Ge Y."/>
            <person name="Wang Y."/>
            <person name="Liu Y."/>
            <person name="Tan Y."/>
            <person name="Ren X."/>
            <person name="Zhang X."/>
            <person name="Hyde K.D."/>
            <person name="Liu Y."/>
            <person name="Liu Z."/>
        </authorList>
    </citation>
    <scope>NUCLEOTIDE SEQUENCE [LARGE SCALE GENOMIC DNA]</scope>
    <source>
        <strain evidence="4 5">GZAAS20.1005</strain>
    </source>
</reference>
<dbReference type="VEuPathDB" id="FungiDB:SI65_03324"/>
<dbReference type="OrthoDB" id="341259at2759"/>
<organism evidence="4 5">
    <name type="scientific">Aspergillus cristatus</name>
    <name type="common">Chinese Fuzhuan brick tea-fermentation fungus</name>
    <name type="synonym">Eurotium cristatum</name>
    <dbReference type="NCBI Taxonomy" id="573508"/>
    <lineage>
        <taxon>Eukaryota</taxon>
        <taxon>Fungi</taxon>
        <taxon>Dikarya</taxon>
        <taxon>Ascomycota</taxon>
        <taxon>Pezizomycotina</taxon>
        <taxon>Eurotiomycetes</taxon>
        <taxon>Eurotiomycetidae</taxon>
        <taxon>Eurotiales</taxon>
        <taxon>Aspergillaceae</taxon>
        <taxon>Aspergillus</taxon>
        <taxon>Aspergillus subgen. Aspergillus</taxon>
    </lineage>
</organism>
<feature type="repeat" description="ANK" evidence="3">
    <location>
        <begin position="299"/>
        <end position="331"/>
    </location>
</feature>
<keyword evidence="5" id="KW-1185">Reference proteome</keyword>
<feature type="repeat" description="ANK" evidence="3">
    <location>
        <begin position="332"/>
        <end position="364"/>
    </location>
</feature>
<feature type="repeat" description="ANK" evidence="3">
    <location>
        <begin position="167"/>
        <end position="196"/>
    </location>
</feature>
<dbReference type="Gene3D" id="1.25.40.20">
    <property type="entry name" value="Ankyrin repeat-containing domain"/>
    <property type="match status" value="4"/>
</dbReference>
<dbReference type="Pfam" id="PF00023">
    <property type="entry name" value="Ank"/>
    <property type="match status" value="2"/>
</dbReference>
<comment type="caution">
    <text evidence="4">The sequence shown here is derived from an EMBL/GenBank/DDBJ whole genome shotgun (WGS) entry which is preliminary data.</text>
</comment>
<evidence type="ECO:0000313" key="5">
    <source>
        <dbReference type="Proteomes" id="UP000094569"/>
    </source>
</evidence>
<dbReference type="PROSITE" id="PS50088">
    <property type="entry name" value="ANK_REPEAT"/>
    <property type="match status" value="6"/>
</dbReference>
<keyword evidence="1" id="KW-0677">Repeat</keyword>
<dbReference type="SMART" id="SM00248">
    <property type="entry name" value="ANK"/>
    <property type="match status" value="12"/>
</dbReference>
<keyword evidence="2 3" id="KW-0040">ANK repeat</keyword>
<feature type="repeat" description="ANK" evidence="3">
    <location>
        <begin position="114"/>
        <end position="146"/>
    </location>
</feature>
<proteinExistence type="predicted"/>
<evidence type="ECO:0000256" key="1">
    <source>
        <dbReference type="ARBA" id="ARBA00022737"/>
    </source>
</evidence>
<accession>A0A1E3BHJ8</accession>
<dbReference type="InterPro" id="IPR002110">
    <property type="entry name" value="Ankyrin_rpt"/>
</dbReference>
<dbReference type="STRING" id="573508.A0A1E3BHJ8"/>
<gene>
    <name evidence="4" type="ORF">SI65_03324</name>
</gene>
<evidence type="ECO:0000256" key="2">
    <source>
        <dbReference type="ARBA" id="ARBA00023043"/>
    </source>
</evidence>
<dbReference type="Proteomes" id="UP000094569">
    <property type="component" value="Unassembled WGS sequence"/>
</dbReference>
<evidence type="ECO:0000313" key="4">
    <source>
        <dbReference type="EMBL" id="ODM20271.1"/>
    </source>
</evidence>
<sequence length="561" mass="61135">MALLDLPPDLLLSIADFLPESALNALLQTNSSLYFLNARLYQHNVRYSHSNALLWASLYGHEPAVRRLLSHNADVNTTTIRRGPRRGIRRNKSAMRLMADTLERAEKKSNCVTSLASPLVHAAAGGYVDIMELLIQHGADIHATTLTNTNTTLRKPKRLMPCHCLSNPIMTAANHGHVPAIELLLHHGVDINVPQAACNSPLSLAAINGHVPAVRALLQNGADVNTIRRGTTPLVKAIQANQLDAIRVLINEGNADLTITNHHPQLFTPLFWAVSQNNPAIISLLLNHAPAEIERRDAIGRTPLAFAVWEERIEAIESLLSHGADINAANRVGQTPLWWAVLSDSIPATKTLLTHGADTSVLAPLDDEDEVMPVLLAAMKRFHYGLVEVLLEHGIDPNCLSVSLSGQRGKEMTPLSLAVEYREVELVRMLLRHGADPNARGGRRESTLLDHAIAAGHVCIATMLLDHGADPNALVKLSGKRKGKVSPLCWALKCRQFAIARCLVDHGTDVTEPGLLVKAVGREDVGLTMAMLQRGAREGINEALNLARFKKDGILEQLLTL</sequence>
<dbReference type="InterPro" id="IPR036770">
    <property type="entry name" value="Ankyrin_rpt-contain_sf"/>
</dbReference>
<dbReference type="SUPFAM" id="SSF48403">
    <property type="entry name" value="Ankyrin repeat"/>
    <property type="match status" value="2"/>
</dbReference>
<evidence type="ECO:0000256" key="3">
    <source>
        <dbReference type="PROSITE-ProRule" id="PRU00023"/>
    </source>
</evidence>
<feature type="repeat" description="ANK" evidence="3">
    <location>
        <begin position="197"/>
        <end position="229"/>
    </location>
</feature>
<dbReference type="PROSITE" id="PS50297">
    <property type="entry name" value="ANK_REP_REGION"/>
    <property type="match status" value="5"/>
</dbReference>
<dbReference type="Pfam" id="PF12796">
    <property type="entry name" value="Ank_2"/>
    <property type="match status" value="3"/>
</dbReference>
<name>A0A1E3BHJ8_ASPCR</name>
<dbReference type="EMBL" id="JXNT01000003">
    <property type="protein sequence ID" value="ODM20271.1"/>
    <property type="molecule type" value="Genomic_DNA"/>
</dbReference>